<dbReference type="AlphaFoldDB" id="A0A9D1RSH5"/>
<proteinExistence type="predicted"/>
<reference evidence="1" key="2">
    <citation type="submission" date="2021-04" db="EMBL/GenBank/DDBJ databases">
        <authorList>
            <person name="Gilroy R."/>
        </authorList>
    </citation>
    <scope>NUCLEOTIDE SEQUENCE</scope>
    <source>
        <strain evidence="1">CHK32-1732</strain>
    </source>
</reference>
<accession>A0A9D1RSH5</accession>
<protein>
    <submittedName>
        <fullName evidence="1">Uncharacterized protein</fullName>
    </submittedName>
</protein>
<organism evidence="1 2">
    <name type="scientific">Candidatus Corynebacterium avicola</name>
    <dbReference type="NCBI Taxonomy" id="2838527"/>
    <lineage>
        <taxon>Bacteria</taxon>
        <taxon>Bacillati</taxon>
        <taxon>Actinomycetota</taxon>
        <taxon>Actinomycetes</taxon>
        <taxon>Mycobacteriales</taxon>
        <taxon>Corynebacteriaceae</taxon>
        <taxon>Corynebacterium</taxon>
    </lineage>
</organism>
<sequence>MMSSTPIREQLWSPVQNTSLWLGWWLHGLLPTDEVIDAFHDVQGPAHTLAVDEASGDPFDGRFTGRRTTLVDLLLAAREVTRDCPVGLADRPLVGLVLAGPGDPPALPAGTRGAAAVSSAGAGITVADVDPEIVHVIVPTLRDTSLVQWVWYRCEGSSAPAVFFSPGEAETRLREATTDAAALVEDAATSGHSPTPHAGPRLAVGTLSDYFGLPGLPEGVSPRAVKLMARADVVASIIEVTRSSPAGASLDPALLPLSHAVRTARITAVDHAMRELVR</sequence>
<evidence type="ECO:0000313" key="1">
    <source>
        <dbReference type="EMBL" id="HIW92765.1"/>
    </source>
</evidence>
<name>A0A9D1RSH5_9CORY</name>
<reference evidence="1" key="1">
    <citation type="journal article" date="2021" name="PeerJ">
        <title>Extensive microbial diversity within the chicken gut microbiome revealed by metagenomics and culture.</title>
        <authorList>
            <person name="Gilroy R."/>
            <person name="Ravi A."/>
            <person name="Getino M."/>
            <person name="Pursley I."/>
            <person name="Horton D.L."/>
            <person name="Alikhan N.F."/>
            <person name="Baker D."/>
            <person name="Gharbi K."/>
            <person name="Hall N."/>
            <person name="Watson M."/>
            <person name="Adriaenssens E.M."/>
            <person name="Foster-Nyarko E."/>
            <person name="Jarju S."/>
            <person name="Secka A."/>
            <person name="Antonio M."/>
            <person name="Oren A."/>
            <person name="Chaudhuri R.R."/>
            <person name="La Ragione R."/>
            <person name="Hildebrand F."/>
            <person name="Pallen M.J."/>
        </authorList>
    </citation>
    <scope>NUCLEOTIDE SEQUENCE</scope>
    <source>
        <strain evidence="1">CHK32-1732</strain>
    </source>
</reference>
<gene>
    <name evidence="1" type="ORF">H9870_14020</name>
</gene>
<dbReference type="Proteomes" id="UP000824190">
    <property type="component" value="Unassembled WGS sequence"/>
</dbReference>
<evidence type="ECO:0000313" key="2">
    <source>
        <dbReference type="Proteomes" id="UP000824190"/>
    </source>
</evidence>
<dbReference type="EMBL" id="DXGC01000122">
    <property type="protein sequence ID" value="HIW92765.1"/>
    <property type="molecule type" value="Genomic_DNA"/>
</dbReference>
<comment type="caution">
    <text evidence="1">The sequence shown here is derived from an EMBL/GenBank/DDBJ whole genome shotgun (WGS) entry which is preliminary data.</text>
</comment>